<dbReference type="Gene3D" id="3.40.50.300">
    <property type="entry name" value="P-loop containing nucleotide triphosphate hydrolases"/>
    <property type="match status" value="1"/>
</dbReference>
<dbReference type="InterPro" id="IPR011104">
    <property type="entry name" value="Hpr_kin/Pase_C"/>
</dbReference>
<gene>
    <name evidence="2" type="ORF">HNP73_001935</name>
</gene>
<dbReference type="SUPFAM" id="SSF53795">
    <property type="entry name" value="PEP carboxykinase-like"/>
    <property type="match status" value="1"/>
</dbReference>
<evidence type="ECO:0000313" key="3">
    <source>
        <dbReference type="Proteomes" id="UP000549457"/>
    </source>
</evidence>
<dbReference type="Pfam" id="PF07475">
    <property type="entry name" value="Hpr_kinase_C"/>
    <property type="match status" value="1"/>
</dbReference>
<dbReference type="CDD" id="cd01918">
    <property type="entry name" value="HprK_C"/>
    <property type="match status" value="1"/>
</dbReference>
<dbReference type="GO" id="GO:0000155">
    <property type="term" value="F:phosphorelay sensor kinase activity"/>
    <property type="evidence" value="ECO:0007669"/>
    <property type="project" value="InterPro"/>
</dbReference>
<feature type="domain" description="HPr kinase/phosphorylase C-terminal" evidence="1">
    <location>
        <begin position="3"/>
        <end position="80"/>
    </location>
</feature>
<proteinExistence type="predicted"/>
<dbReference type="GO" id="GO:0005524">
    <property type="term" value="F:ATP binding"/>
    <property type="evidence" value="ECO:0007669"/>
    <property type="project" value="InterPro"/>
</dbReference>
<accession>A0A840SGA4</accession>
<dbReference type="RefSeq" id="WP_246399703.1">
    <property type="nucleotide sequence ID" value="NZ_JACHFM010000002.1"/>
</dbReference>
<dbReference type="GO" id="GO:0006109">
    <property type="term" value="P:regulation of carbohydrate metabolic process"/>
    <property type="evidence" value="ECO:0007669"/>
    <property type="project" value="InterPro"/>
</dbReference>
<dbReference type="Proteomes" id="UP000549457">
    <property type="component" value="Unassembled WGS sequence"/>
</dbReference>
<name>A0A840SGA4_9RHOB</name>
<sequence>MSTIVHGSVVAFSGRGLLILGASGAGKSGLALALIGRGAQFVADDRVVLERRGDALVASAPAAIAGLIEARGVGFLRVQAIPEAPLVLAVDLDRPPAARMPQPVSITLLGARIELISGKELPNLDVVLSMIVQNGRGFIG</sequence>
<comment type="caution">
    <text evidence="2">The sequence shown here is derived from an EMBL/GenBank/DDBJ whole genome shotgun (WGS) entry which is preliminary data.</text>
</comment>
<keyword evidence="3" id="KW-1185">Reference proteome</keyword>
<keyword evidence="2" id="KW-0808">Transferase</keyword>
<dbReference type="PANTHER" id="PTHR30305:SF1">
    <property type="entry name" value="HPR KINASE_PHOSPHORYLASE"/>
    <property type="match status" value="1"/>
</dbReference>
<dbReference type="EMBL" id="JACHFM010000002">
    <property type="protein sequence ID" value="MBB5221999.1"/>
    <property type="molecule type" value="Genomic_DNA"/>
</dbReference>
<dbReference type="PANTHER" id="PTHR30305">
    <property type="entry name" value="PROTEIN YJDM-RELATED"/>
    <property type="match status" value="1"/>
</dbReference>
<dbReference type="EC" id="2.7.11.-" evidence="2"/>
<protein>
    <submittedName>
        <fullName evidence="2">HPr kinase/phosphorylase</fullName>
        <ecNumber evidence="2">2.7.11.-</ecNumber>
        <ecNumber evidence="2">2.7.4.-</ecNumber>
    </submittedName>
</protein>
<dbReference type="AlphaFoldDB" id="A0A840SGA4"/>
<dbReference type="InterPro" id="IPR027417">
    <property type="entry name" value="P-loop_NTPase"/>
</dbReference>
<evidence type="ECO:0000259" key="1">
    <source>
        <dbReference type="Pfam" id="PF07475"/>
    </source>
</evidence>
<organism evidence="2 3">
    <name type="scientific">Amaricoccus macauensis</name>
    <dbReference type="NCBI Taxonomy" id="57001"/>
    <lineage>
        <taxon>Bacteria</taxon>
        <taxon>Pseudomonadati</taxon>
        <taxon>Pseudomonadota</taxon>
        <taxon>Alphaproteobacteria</taxon>
        <taxon>Rhodobacterales</taxon>
        <taxon>Paracoccaceae</taxon>
        <taxon>Amaricoccus</taxon>
    </lineage>
</organism>
<dbReference type="EC" id="2.7.4.-" evidence="2"/>
<keyword evidence="2" id="KW-0418">Kinase</keyword>
<reference evidence="2 3" key="1">
    <citation type="submission" date="2020-08" db="EMBL/GenBank/DDBJ databases">
        <title>Genomic Encyclopedia of Type Strains, Phase IV (KMG-IV): sequencing the most valuable type-strain genomes for metagenomic binning, comparative biology and taxonomic classification.</title>
        <authorList>
            <person name="Goeker M."/>
        </authorList>
    </citation>
    <scope>NUCLEOTIDE SEQUENCE [LARGE SCALE GENOMIC DNA]</scope>
    <source>
        <strain evidence="2 3">DSM 101730</strain>
    </source>
</reference>
<evidence type="ECO:0000313" key="2">
    <source>
        <dbReference type="EMBL" id="MBB5221999.1"/>
    </source>
</evidence>